<dbReference type="SUPFAM" id="SSF58104">
    <property type="entry name" value="Methyl-accepting chemotaxis protein (MCP) signaling domain"/>
    <property type="match status" value="1"/>
</dbReference>
<evidence type="ECO:0000259" key="8">
    <source>
        <dbReference type="PROSITE" id="PS50111"/>
    </source>
</evidence>
<dbReference type="InterPro" id="IPR004089">
    <property type="entry name" value="MCPsignal_dom"/>
</dbReference>
<comment type="caution">
    <text evidence="10">The sequence shown here is derived from an EMBL/GenBank/DDBJ whole genome shotgun (WGS) entry which is preliminary data.</text>
</comment>
<evidence type="ECO:0000256" key="3">
    <source>
        <dbReference type="ARBA" id="ARBA00029447"/>
    </source>
</evidence>
<dbReference type="Gene3D" id="1.10.287.950">
    <property type="entry name" value="Methyl-accepting chemotaxis protein"/>
    <property type="match status" value="1"/>
</dbReference>
<dbReference type="GO" id="GO:0007165">
    <property type="term" value="P:signal transduction"/>
    <property type="evidence" value="ECO:0007669"/>
    <property type="project" value="UniProtKB-KW"/>
</dbReference>
<gene>
    <name evidence="10" type="ORF">H8K32_13235</name>
</gene>
<dbReference type="InterPro" id="IPR004090">
    <property type="entry name" value="Chemotax_Me-accpt_rcpt"/>
</dbReference>
<dbReference type="InterPro" id="IPR051310">
    <property type="entry name" value="MCP_chemotaxis"/>
</dbReference>
<dbReference type="PANTHER" id="PTHR43531">
    <property type="entry name" value="PROTEIN ICFG"/>
    <property type="match status" value="1"/>
</dbReference>
<keyword evidence="7" id="KW-0812">Transmembrane</keyword>
<dbReference type="InterPro" id="IPR024478">
    <property type="entry name" value="HlyB_4HB_MCP"/>
</dbReference>
<evidence type="ECO:0000256" key="7">
    <source>
        <dbReference type="SAM" id="Phobius"/>
    </source>
</evidence>
<proteinExistence type="inferred from homology"/>
<dbReference type="PROSITE" id="PS50885">
    <property type="entry name" value="HAMP"/>
    <property type="match status" value="1"/>
</dbReference>
<evidence type="ECO:0000256" key="1">
    <source>
        <dbReference type="ARBA" id="ARBA00004370"/>
    </source>
</evidence>
<dbReference type="PANTHER" id="PTHR43531:SF14">
    <property type="entry name" value="METHYL-ACCEPTING CHEMOTAXIS PROTEIN I-RELATED"/>
    <property type="match status" value="1"/>
</dbReference>
<name>A0A923KQH5_9BURK</name>
<dbReference type="EMBL" id="JACOFV010000012">
    <property type="protein sequence ID" value="MBC3863069.1"/>
    <property type="molecule type" value="Genomic_DNA"/>
</dbReference>
<accession>A0A923KQH5</accession>
<evidence type="ECO:0000259" key="9">
    <source>
        <dbReference type="PROSITE" id="PS50885"/>
    </source>
</evidence>
<dbReference type="SMART" id="SM00283">
    <property type="entry name" value="MA"/>
    <property type="match status" value="1"/>
</dbReference>
<feature type="region of interest" description="Disordered" evidence="6">
    <location>
        <begin position="288"/>
        <end position="311"/>
    </location>
</feature>
<feature type="domain" description="HAMP" evidence="9">
    <location>
        <begin position="214"/>
        <end position="266"/>
    </location>
</feature>
<evidence type="ECO:0000256" key="6">
    <source>
        <dbReference type="SAM" id="MobiDB-lite"/>
    </source>
</evidence>
<keyword evidence="7" id="KW-1133">Transmembrane helix</keyword>
<evidence type="ECO:0000256" key="4">
    <source>
        <dbReference type="PROSITE-ProRule" id="PRU00284"/>
    </source>
</evidence>
<evidence type="ECO:0000256" key="2">
    <source>
        <dbReference type="ARBA" id="ARBA00022481"/>
    </source>
</evidence>
<comment type="subcellular location">
    <subcellularLocation>
        <location evidence="1">Membrane</location>
    </subcellularLocation>
</comment>
<comment type="similarity">
    <text evidence="3">Belongs to the methyl-accepting chemotaxis (MCP) protein family.</text>
</comment>
<keyword evidence="4" id="KW-0807">Transducer</keyword>
<feature type="region of interest" description="Disordered" evidence="6">
    <location>
        <begin position="555"/>
        <end position="577"/>
    </location>
</feature>
<feature type="coiled-coil region" evidence="5">
    <location>
        <begin position="471"/>
        <end position="498"/>
    </location>
</feature>
<dbReference type="Gene3D" id="6.10.340.10">
    <property type="match status" value="1"/>
</dbReference>
<dbReference type="GO" id="GO:0004888">
    <property type="term" value="F:transmembrane signaling receptor activity"/>
    <property type="evidence" value="ECO:0007669"/>
    <property type="project" value="InterPro"/>
</dbReference>
<dbReference type="AlphaFoldDB" id="A0A923KQH5"/>
<dbReference type="CDD" id="cd19411">
    <property type="entry name" value="MCP2201-like_sensor"/>
    <property type="match status" value="1"/>
</dbReference>
<keyword evidence="7" id="KW-0472">Membrane</keyword>
<dbReference type="PROSITE" id="PS50111">
    <property type="entry name" value="CHEMOTAXIS_TRANSDUC_2"/>
    <property type="match status" value="1"/>
</dbReference>
<feature type="compositionally biased region" description="Polar residues" evidence="6">
    <location>
        <begin position="567"/>
        <end position="577"/>
    </location>
</feature>
<dbReference type="PRINTS" id="PR00260">
    <property type="entry name" value="CHEMTRNSDUCR"/>
</dbReference>
<protein>
    <submittedName>
        <fullName evidence="10">MCP four helix bundle domain-containing protein</fullName>
    </submittedName>
</protein>
<sequence>MDSFTKRLSVGKRLGLGFALVLFLSLITTIIALTRLSNVAHATQELLNDPLTTERLVSDWYRNIHTGVRRTSAIAKSSDPSLASFFKEDQEESTRTSAVLQKSIESHLNSEREIALFKSISESRKTYLDAREKVVTFKKADKAEEANQALEQDFLPASKIYVKKIEELLQLQREQINQHAAEIQSTYETSRILLIVLSVIAACLSGLCGWLITTSITKPLAEATNIAKKMAQGDLTDTVSIHREDEIGELMAAINGISVGLSHVIADVRQGTEAIHVAANEIASGNADLSSRTESQASSLEETASSMEELTSTVKQNADNAKQANQLVVTASGVALKGGDVVDQVVTTMGSIKESSYKIVDIISVIDGIAFQTNILALNAAVEAARAGEQGRGFAVVASEVRNLAQRSASAAKEIKHLIDDSVGKVEHGSTLVDHAGQTMKEIVTRVQHVADIMAEITSASQEQSSGIGQVNIAINEMDEMTQQNAALVEQAAAAAESMREQSSKLSHVVAQFKIAEQGYVQTQAQTAVMSATKAAPATLRGKSANKVLQLGATTKVGSRTKHTAKPVSNNNDWEEF</sequence>
<keyword evidence="5" id="KW-0175">Coiled coil</keyword>
<organism evidence="10 11">
    <name type="scientific">Undibacterium jejuense</name>
    <dbReference type="NCBI Taxonomy" id="1344949"/>
    <lineage>
        <taxon>Bacteria</taxon>
        <taxon>Pseudomonadati</taxon>
        <taxon>Pseudomonadota</taxon>
        <taxon>Betaproteobacteria</taxon>
        <taxon>Burkholderiales</taxon>
        <taxon>Oxalobacteraceae</taxon>
        <taxon>Undibacterium</taxon>
    </lineage>
</organism>
<dbReference type="CDD" id="cd11386">
    <property type="entry name" value="MCP_signal"/>
    <property type="match status" value="1"/>
</dbReference>
<dbReference type="Pfam" id="PF00672">
    <property type="entry name" value="HAMP"/>
    <property type="match status" value="1"/>
</dbReference>
<keyword evidence="11" id="KW-1185">Reference proteome</keyword>
<dbReference type="GO" id="GO:0005886">
    <property type="term" value="C:plasma membrane"/>
    <property type="evidence" value="ECO:0007669"/>
    <property type="project" value="TreeGrafter"/>
</dbReference>
<dbReference type="InterPro" id="IPR047347">
    <property type="entry name" value="YvaQ-like_sensor"/>
</dbReference>
<dbReference type="Proteomes" id="UP000634011">
    <property type="component" value="Unassembled WGS sequence"/>
</dbReference>
<dbReference type="InterPro" id="IPR003660">
    <property type="entry name" value="HAMP_dom"/>
</dbReference>
<dbReference type="RefSeq" id="WP_186913021.1">
    <property type="nucleotide sequence ID" value="NZ_JACOFV010000012.1"/>
</dbReference>
<evidence type="ECO:0000313" key="10">
    <source>
        <dbReference type="EMBL" id="MBC3863069.1"/>
    </source>
</evidence>
<dbReference type="Pfam" id="PF00015">
    <property type="entry name" value="MCPsignal"/>
    <property type="match status" value="1"/>
</dbReference>
<feature type="transmembrane region" description="Helical" evidence="7">
    <location>
        <begin position="192"/>
        <end position="212"/>
    </location>
</feature>
<reference evidence="10" key="1">
    <citation type="submission" date="2020-08" db="EMBL/GenBank/DDBJ databases">
        <title>Novel species isolated from subtropical streams in China.</title>
        <authorList>
            <person name="Lu H."/>
        </authorList>
    </citation>
    <scope>NUCLEOTIDE SEQUENCE</scope>
    <source>
        <strain evidence="10">KACC 12607</strain>
    </source>
</reference>
<dbReference type="GO" id="GO:0006935">
    <property type="term" value="P:chemotaxis"/>
    <property type="evidence" value="ECO:0007669"/>
    <property type="project" value="InterPro"/>
</dbReference>
<dbReference type="SMART" id="SM00304">
    <property type="entry name" value="HAMP"/>
    <property type="match status" value="1"/>
</dbReference>
<dbReference type="Pfam" id="PF12729">
    <property type="entry name" value="4HB_MCP_1"/>
    <property type="match status" value="1"/>
</dbReference>
<dbReference type="FunFam" id="1.10.287.950:FF:000001">
    <property type="entry name" value="Methyl-accepting chemotaxis sensory transducer"/>
    <property type="match status" value="1"/>
</dbReference>
<keyword evidence="2" id="KW-0488">Methylation</keyword>
<dbReference type="CDD" id="cd06225">
    <property type="entry name" value="HAMP"/>
    <property type="match status" value="1"/>
</dbReference>
<evidence type="ECO:0000313" key="11">
    <source>
        <dbReference type="Proteomes" id="UP000634011"/>
    </source>
</evidence>
<evidence type="ECO:0000256" key="5">
    <source>
        <dbReference type="SAM" id="Coils"/>
    </source>
</evidence>
<feature type="domain" description="Methyl-accepting transducer" evidence="8">
    <location>
        <begin position="271"/>
        <end position="500"/>
    </location>
</feature>